<evidence type="ECO:0000313" key="2">
    <source>
        <dbReference type="Proteomes" id="UP001148838"/>
    </source>
</evidence>
<sequence>MRKCIPFLRITVENYIELVVDTMLSAYDKMECNMSLKIHFLHSRLDLFPLNFEAANIISDIERGLSQADVGRQHSLSKSTLISYIILQKYRYPLDIAYKQIKENQWDTMLRTPSLFKFIVLDHEFLNFETNDYEDNGKVTRSTRSVFVLVISSLMLNLWYEMKPPTAKLYSELE</sequence>
<name>A0ABQ8SAP3_PERAM</name>
<evidence type="ECO:0000313" key="1">
    <source>
        <dbReference type="EMBL" id="KAJ4431128.1"/>
    </source>
</evidence>
<organism evidence="1 2">
    <name type="scientific">Periplaneta americana</name>
    <name type="common">American cockroach</name>
    <name type="synonym">Blatta americana</name>
    <dbReference type="NCBI Taxonomy" id="6978"/>
    <lineage>
        <taxon>Eukaryota</taxon>
        <taxon>Metazoa</taxon>
        <taxon>Ecdysozoa</taxon>
        <taxon>Arthropoda</taxon>
        <taxon>Hexapoda</taxon>
        <taxon>Insecta</taxon>
        <taxon>Pterygota</taxon>
        <taxon>Neoptera</taxon>
        <taxon>Polyneoptera</taxon>
        <taxon>Dictyoptera</taxon>
        <taxon>Blattodea</taxon>
        <taxon>Blattoidea</taxon>
        <taxon>Blattidae</taxon>
        <taxon>Blattinae</taxon>
        <taxon>Periplaneta</taxon>
    </lineage>
</organism>
<keyword evidence="2" id="KW-1185">Reference proteome</keyword>
<reference evidence="1 2" key="1">
    <citation type="journal article" date="2022" name="Allergy">
        <title>Genome assembly and annotation of Periplaneta americana reveal a comprehensive cockroach allergen profile.</title>
        <authorList>
            <person name="Wang L."/>
            <person name="Xiong Q."/>
            <person name="Saelim N."/>
            <person name="Wang L."/>
            <person name="Nong W."/>
            <person name="Wan A.T."/>
            <person name="Shi M."/>
            <person name="Liu X."/>
            <person name="Cao Q."/>
            <person name="Hui J.H.L."/>
            <person name="Sookrung N."/>
            <person name="Leung T.F."/>
            <person name="Tungtrongchitr A."/>
            <person name="Tsui S.K.W."/>
        </authorList>
    </citation>
    <scope>NUCLEOTIDE SEQUENCE [LARGE SCALE GENOMIC DNA]</scope>
    <source>
        <strain evidence="1">PWHHKU_190912</strain>
    </source>
</reference>
<comment type="caution">
    <text evidence="1">The sequence shown here is derived from an EMBL/GenBank/DDBJ whole genome shotgun (WGS) entry which is preliminary data.</text>
</comment>
<dbReference type="EMBL" id="JAJSOF020000031">
    <property type="protein sequence ID" value="KAJ4431128.1"/>
    <property type="molecule type" value="Genomic_DNA"/>
</dbReference>
<dbReference type="PANTHER" id="PTHR46114:SF1">
    <property type="entry name" value="ZAD DOMAIN-CONTAINING PROTEIN"/>
    <property type="match status" value="1"/>
</dbReference>
<accession>A0ABQ8SAP3</accession>
<proteinExistence type="predicted"/>
<dbReference type="PANTHER" id="PTHR46114">
    <property type="entry name" value="APPLE DOMAIN-CONTAINING PROTEIN"/>
    <property type="match status" value="1"/>
</dbReference>
<protein>
    <submittedName>
        <fullName evidence="1">Uncharacterized protein</fullName>
    </submittedName>
</protein>
<gene>
    <name evidence="1" type="ORF">ANN_19723</name>
</gene>
<dbReference type="Proteomes" id="UP001148838">
    <property type="component" value="Unassembled WGS sequence"/>
</dbReference>